<dbReference type="Proteomes" id="UP001323405">
    <property type="component" value="Unassembled WGS sequence"/>
</dbReference>
<keyword evidence="3" id="KW-1185">Reference proteome</keyword>
<evidence type="ECO:0000256" key="1">
    <source>
        <dbReference type="SAM" id="MobiDB-lite"/>
    </source>
</evidence>
<comment type="caution">
    <text evidence="2">The sequence shown here is derived from an EMBL/GenBank/DDBJ whole genome shotgun (WGS) entry which is preliminary data.</text>
</comment>
<feature type="region of interest" description="Disordered" evidence="1">
    <location>
        <begin position="66"/>
        <end position="94"/>
    </location>
</feature>
<protein>
    <submittedName>
        <fullName evidence="2">Uncharacterized protein</fullName>
    </submittedName>
</protein>
<name>A0ABR0GEW1_9PEZI</name>
<evidence type="ECO:0000313" key="2">
    <source>
        <dbReference type="EMBL" id="KAK4654176.1"/>
    </source>
</evidence>
<sequence>MRLFVHFYNFCQLLPVDKQIISGHTLCTYFLSSKNKSLRGLRPVGEIVPGIPTAWSSDPQRYITHRPLSPSGLAHGPGSGNAERHRFSQTGRRLGTDLALKPRPEIFGGVTTPWSPAP</sequence>
<dbReference type="RefSeq" id="XP_062743151.1">
    <property type="nucleotide sequence ID" value="XM_062883630.1"/>
</dbReference>
<evidence type="ECO:0000313" key="3">
    <source>
        <dbReference type="Proteomes" id="UP001323405"/>
    </source>
</evidence>
<dbReference type="EMBL" id="JAFFHA010000006">
    <property type="protein sequence ID" value="KAK4654176.1"/>
    <property type="molecule type" value="Genomic_DNA"/>
</dbReference>
<organism evidence="2 3">
    <name type="scientific">Podospora pseudocomata</name>
    <dbReference type="NCBI Taxonomy" id="2093779"/>
    <lineage>
        <taxon>Eukaryota</taxon>
        <taxon>Fungi</taxon>
        <taxon>Dikarya</taxon>
        <taxon>Ascomycota</taxon>
        <taxon>Pezizomycotina</taxon>
        <taxon>Sordariomycetes</taxon>
        <taxon>Sordariomycetidae</taxon>
        <taxon>Sordariales</taxon>
        <taxon>Podosporaceae</taxon>
        <taxon>Podospora</taxon>
    </lineage>
</organism>
<proteinExistence type="predicted"/>
<dbReference type="GeneID" id="87903281"/>
<gene>
    <name evidence="2" type="ORF">QC762_0062860</name>
</gene>
<accession>A0ABR0GEW1</accession>
<reference evidence="2 3" key="1">
    <citation type="journal article" date="2023" name="bioRxiv">
        <title>High-quality genome assemblies of four members of thePodospora anserinaspecies complex.</title>
        <authorList>
            <person name="Ament-Velasquez S.L."/>
            <person name="Vogan A.A."/>
            <person name="Wallerman O."/>
            <person name="Hartmann F."/>
            <person name="Gautier V."/>
            <person name="Silar P."/>
            <person name="Giraud T."/>
            <person name="Johannesson H."/>
        </authorList>
    </citation>
    <scope>NUCLEOTIDE SEQUENCE [LARGE SCALE GENOMIC DNA]</scope>
    <source>
        <strain evidence="2 3">CBS 415.72m</strain>
    </source>
</reference>